<evidence type="ECO:0000313" key="1">
    <source>
        <dbReference type="EMBL" id="MEQ2238834.1"/>
    </source>
</evidence>
<sequence>MAALGTARCLFQSFSRVKDVQRINQTLLKCSVRTFCGETNEKDNAKPQFADPAVQDILTRITGLDLQKVFRPIKQELKPPTYKLMTDEQLEQALQFATEEATKRLQMPPVLPERKPISDVLAMDKILDGMDTAKYVFTDITYNVPHRERFIVVREPDGTLRKATWEERDRLIQVYFPRQGRKLTPHLLFKEENLK</sequence>
<dbReference type="PANTHER" id="PTHR13071">
    <property type="entry name" value="MITOCHONDRIAL 28S RIBOSOMAL PROTEIN S22"/>
    <property type="match status" value="1"/>
</dbReference>
<accession>A0ABV0U0Y8</accession>
<dbReference type="GO" id="GO:0005840">
    <property type="term" value="C:ribosome"/>
    <property type="evidence" value="ECO:0007669"/>
    <property type="project" value="UniProtKB-KW"/>
</dbReference>
<dbReference type="InterPro" id="IPR019374">
    <property type="entry name" value="Ribosomal_mS22"/>
</dbReference>
<organism evidence="1 2">
    <name type="scientific">Ilyodon furcidens</name>
    <name type="common">goldbreast splitfin</name>
    <dbReference type="NCBI Taxonomy" id="33524"/>
    <lineage>
        <taxon>Eukaryota</taxon>
        <taxon>Metazoa</taxon>
        <taxon>Chordata</taxon>
        <taxon>Craniata</taxon>
        <taxon>Vertebrata</taxon>
        <taxon>Euteleostomi</taxon>
        <taxon>Actinopterygii</taxon>
        <taxon>Neopterygii</taxon>
        <taxon>Teleostei</taxon>
        <taxon>Neoteleostei</taxon>
        <taxon>Acanthomorphata</taxon>
        <taxon>Ovalentaria</taxon>
        <taxon>Atherinomorphae</taxon>
        <taxon>Cyprinodontiformes</taxon>
        <taxon>Goodeidae</taxon>
        <taxon>Ilyodon</taxon>
    </lineage>
</organism>
<keyword evidence="1" id="KW-0689">Ribosomal protein</keyword>
<dbReference type="PANTHER" id="PTHR13071:SF4">
    <property type="entry name" value="SMALL RIBOSOMAL SUBUNIT PROTEIN MS22"/>
    <property type="match status" value="1"/>
</dbReference>
<dbReference type="Proteomes" id="UP001482620">
    <property type="component" value="Unassembled WGS sequence"/>
</dbReference>
<proteinExistence type="predicted"/>
<feature type="non-terminal residue" evidence="1">
    <location>
        <position position="195"/>
    </location>
</feature>
<keyword evidence="1" id="KW-0687">Ribonucleoprotein</keyword>
<comment type="caution">
    <text evidence="1">The sequence shown here is derived from an EMBL/GenBank/DDBJ whole genome shotgun (WGS) entry which is preliminary data.</text>
</comment>
<dbReference type="Pfam" id="PF10245">
    <property type="entry name" value="MRP-S22"/>
    <property type="match status" value="1"/>
</dbReference>
<reference evidence="1 2" key="1">
    <citation type="submission" date="2021-06" db="EMBL/GenBank/DDBJ databases">
        <authorList>
            <person name="Palmer J.M."/>
        </authorList>
    </citation>
    <scope>NUCLEOTIDE SEQUENCE [LARGE SCALE GENOMIC DNA]</scope>
    <source>
        <strain evidence="2">if_2019</strain>
        <tissue evidence="1">Muscle</tissue>
    </source>
</reference>
<dbReference type="EMBL" id="JAHRIQ010054533">
    <property type="protein sequence ID" value="MEQ2238834.1"/>
    <property type="molecule type" value="Genomic_DNA"/>
</dbReference>
<protein>
    <submittedName>
        <fullName evidence="1">28S ribosomal protein S22, mitochondrial</fullName>
    </submittedName>
</protein>
<keyword evidence="2" id="KW-1185">Reference proteome</keyword>
<evidence type="ECO:0000313" key="2">
    <source>
        <dbReference type="Proteomes" id="UP001482620"/>
    </source>
</evidence>
<name>A0ABV0U0Y8_9TELE</name>
<gene>
    <name evidence="1" type="primary">MRPS22_2</name>
    <name evidence="1" type="ORF">ILYODFUR_037361</name>
</gene>